<feature type="signal peptide" evidence="1">
    <location>
        <begin position="1"/>
        <end position="19"/>
    </location>
</feature>
<protein>
    <recommendedName>
        <fullName evidence="4">DUF5043 domain-containing protein</fullName>
    </recommendedName>
</protein>
<dbReference type="AlphaFoldDB" id="A0A174SCF7"/>
<proteinExistence type="predicted"/>
<accession>A0A174SCF7</accession>
<evidence type="ECO:0000313" key="2">
    <source>
        <dbReference type="EMBL" id="CUP93617.1"/>
    </source>
</evidence>
<reference evidence="2 3" key="1">
    <citation type="submission" date="2015-09" db="EMBL/GenBank/DDBJ databases">
        <authorList>
            <consortium name="Pathogen Informatics"/>
        </authorList>
    </citation>
    <scope>NUCLEOTIDE SEQUENCE [LARGE SCALE GENOMIC DNA]</scope>
    <source>
        <strain evidence="2 3">2789STDY5834945</strain>
    </source>
</reference>
<feature type="chain" id="PRO_5008032615" description="DUF5043 domain-containing protein" evidence="1">
    <location>
        <begin position="20"/>
        <end position="178"/>
    </location>
</feature>
<sequence>MKIILTLISMLFCIAHTFAQTNYYTSTKTFNENSYTYQCDVAGSGTIRLYNKTNKWTYSPQIDTTIGEPYMHPDVYVPLFEDDNWTRSKRFDIVNSAFSTTEKKRIKEELIISMYIDPKTGKVSEVDFIFHTFDSLATIPVSVYRKIETELKSNIWYTPTELGRKMNYILYWWDQKPK</sequence>
<dbReference type="InterPro" id="IPR032242">
    <property type="entry name" value="DUF5043"/>
</dbReference>
<evidence type="ECO:0000256" key="1">
    <source>
        <dbReference type="SAM" id="SignalP"/>
    </source>
</evidence>
<name>A0A174SCF7_BACT4</name>
<gene>
    <name evidence="2" type="ORF">ERS852557_02145</name>
</gene>
<dbReference type="Pfam" id="PF16446">
    <property type="entry name" value="DUF5043"/>
    <property type="match status" value="1"/>
</dbReference>
<organism evidence="2 3">
    <name type="scientific">Bacteroides thetaiotaomicron</name>
    <dbReference type="NCBI Taxonomy" id="818"/>
    <lineage>
        <taxon>Bacteria</taxon>
        <taxon>Pseudomonadati</taxon>
        <taxon>Bacteroidota</taxon>
        <taxon>Bacteroidia</taxon>
        <taxon>Bacteroidales</taxon>
        <taxon>Bacteroidaceae</taxon>
        <taxon>Bacteroides</taxon>
    </lineage>
</organism>
<dbReference type="Proteomes" id="UP000095541">
    <property type="component" value="Unassembled WGS sequence"/>
</dbReference>
<evidence type="ECO:0000313" key="3">
    <source>
        <dbReference type="Proteomes" id="UP000095541"/>
    </source>
</evidence>
<keyword evidence="1" id="KW-0732">Signal</keyword>
<dbReference type="RefSeq" id="WP_055218638.1">
    <property type="nucleotide sequence ID" value="NZ_CAXSMB010000028.1"/>
</dbReference>
<dbReference type="EMBL" id="CZBI01000003">
    <property type="protein sequence ID" value="CUP93617.1"/>
    <property type="molecule type" value="Genomic_DNA"/>
</dbReference>
<evidence type="ECO:0008006" key="4">
    <source>
        <dbReference type="Google" id="ProtNLM"/>
    </source>
</evidence>